<dbReference type="GO" id="GO:0030687">
    <property type="term" value="C:preribosome, large subunit precursor"/>
    <property type="evidence" value="ECO:0007669"/>
    <property type="project" value="TreeGrafter"/>
</dbReference>
<feature type="compositionally biased region" description="Basic residues" evidence="7">
    <location>
        <begin position="1"/>
        <end position="15"/>
    </location>
</feature>
<evidence type="ECO:0000256" key="3">
    <source>
        <dbReference type="ARBA" id="ARBA00022448"/>
    </source>
</evidence>
<keyword evidence="9" id="KW-1185">Reference proteome</keyword>
<dbReference type="InterPro" id="IPR053278">
    <property type="entry name" value="Pre-60S_factor_ECM1"/>
</dbReference>
<dbReference type="GO" id="GO:0005730">
    <property type="term" value="C:nucleolus"/>
    <property type="evidence" value="ECO:0007669"/>
    <property type="project" value="TreeGrafter"/>
</dbReference>
<name>A0A0M8MS01_ESCWE</name>
<keyword evidence="6" id="KW-0539">Nucleus</keyword>
<dbReference type="PANTHER" id="PTHR28280:SF1">
    <property type="entry name" value="SHUTTLING PRE-60S FACTOR ECM1"/>
    <property type="match status" value="1"/>
</dbReference>
<dbReference type="GO" id="GO:0005737">
    <property type="term" value="C:cytoplasm"/>
    <property type="evidence" value="ECO:0007669"/>
    <property type="project" value="UniProtKB-SubCell"/>
</dbReference>
<sequence length="178" mass="19252">MAGRRAPSKHSRASRRATSPSIDTDKSLKDVSLPRAGDVDDTPGRRSTTLQPSVLAARHFAGVTKKTAKGRKSRPSARAKKRAEKGLEMAEAVLERTGKKVEKSLGRARVVKARRREWRDINKTAGEKAENAPANDDDGDEEEDDDDDNEIDEDMAGGGAVAAAAVATRFGDEDEEIL</sequence>
<organism evidence="8 9">
    <name type="scientific">Escovopsis weberi</name>
    <dbReference type="NCBI Taxonomy" id="150374"/>
    <lineage>
        <taxon>Eukaryota</taxon>
        <taxon>Fungi</taxon>
        <taxon>Dikarya</taxon>
        <taxon>Ascomycota</taxon>
        <taxon>Pezizomycotina</taxon>
        <taxon>Sordariomycetes</taxon>
        <taxon>Hypocreomycetidae</taxon>
        <taxon>Hypocreales</taxon>
        <taxon>Hypocreaceae</taxon>
        <taxon>Escovopsis</taxon>
    </lineage>
</organism>
<keyword evidence="4" id="KW-0963">Cytoplasm</keyword>
<keyword evidence="3" id="KW-0813">Transport</keyword>
<comment type="subcellular location">
    <subcellularLocation>
        <location evidence="2">Cytoplasm</location>
    </subcellularLocation>
    <subcellularLocation>
        <location evidence="1">Nucleus</location>
    </subcellularLocation>
</comment>
<feature type="compositionally biased region" description="Basic and acidic residues" evidence="7">
    <location>
        <begin position="117"/>
        <end position="130"/>
    </location>
</feature>
<dbReference type="OrthoDB" id="5304887at2759"/>
<comment type="caution">
    <text evidence="8">The sequence shown here is derived from an EMBL/GenBank/DDBJ whole genome shotgun (WGS) entry which is preliminary data.</text>
</comment>
<evidence type="ECO:0000256" key="2">
    <source>
        <dbReference type="ARBA" id="ARBA00004496"/>
    </source>
</evidence>
<feature type="region of interest" description="Disordered" evidence="7">
    <location>
        <begin position="1"/>
        <end position="85"/>
    </location>
</feature>
<evidence type="ECO:0000313" key="8">
    <source>
        <dbReference type="EMBL" id="KOS17228.1"/>
    </source>
</evidence>
<accession>A0A0M8MS01</accession>
<feature type="region of interest" description="Disordered" evidence="7">
    <location>
        <begin position="116"/>
        <end position="162"/>
    </location>
</feature>
<dbReference type="InterPro" id="IPR022784">
    <property type="entry name" value="Ribosome_bgen_Alb1"/>
</dbReference>
<evidence type="ECO:0000256" key="7">
    <source>
        <dbReference type="SAM" id="MobiDB-lite"/>
    </source>
</evidence>
<proteinExistence type="predicted"/>
<dbReference type="Pfam" id="PF09135">
    <property type="entry name" value="Alb1"/>
    <property type="match status" value="1"/>
</dbReference>
<dbReference type="PANTHER" id="PTHR28280">
    <property type="entry name" value="SHUTTLING PRE-60S FACTOR ECM1"/>
    <property type="match status" value="1"/>
</dbReference>
<evidence type="ECO:0000313" key="9">
    <source>
        <dbReference type="Proteomes" id="UP000053831"/>
    </source>
</evidence>
<evidence type="ECO:0000256" key="5">
    <source>
        <dbReference type="ARBA" id="ARBA00022517"/>
    </source>
</evidence>
<feature type="compositionally biased region" description="Basic residues" evidence="7">
    <location>
        <begin position="66"/>
        <end position="83"/>
    </location>
</feature>
<evidence type="ECO:0008006" key="10">
    <source>
        <dbReference type="Google" id="ProtNLM"/>
    </source>
</evidence>
<evidence type="ECO:0000256" key="6">
    <source>
        <dbReference type="ARBA" id="ARBA00023242"/>
    </source>
</evidence>
<protein>
    <recommendedName>
        <fullName evidence="10">Ribosome biogenesis protein Alb1</fullName>
    </recommendedName>
</protein>
<evidence type="ECO:0000256" key="1">
    <source>
        <dbReference type="ARBA" id="ARBA00004123"/>
    </source>
</evidence>
<reference evidence="8 9" key="1">
    <citation type="submission" date="2015-07" db="EMBL/GenBank/DDBJ databases">
        <title>The genome of the fungus Escovopsis weberi, a specialized disease agent of ant agriculture.</title>
        <authorList>
            <person name="de Man T.J."/>
            <person name="Stajich J.E."/>
            <person name="Kubicek C.P."/>
            <person name="Chenthamara K."/>
            <person name="Atanasova L."/>
            <person name="Druzhinina I.S."/>
            <person name="Birnbaum S."/>
            <person name="Barribeau S.M."/>
            <person name="Teiling C."/>
            <person name="Suen G."/>
            <person name="Currie C."/>
            <person name="Gerardo N.M."/>
        </authorList>
    </citation>
    <scope>NUCLEOTIDE SEQUENCE [LARGE SCALE GENOMIC DNA]</scope>
</reference>
<keyword evidence="5" id="KW-0690">Ribosome biogenesis</keyword>
<feature type="compositionally biased region" description="Acidic residues" evidence="7">
    <location>
        <begin position="135"/>
        <end position="155"/>
    </location>
</feature>
<dbReference type="EMBL" id="LGSR01000028">
    <property type="protein sequence ID" value="KOS17228.1"/>
    <property type="molecule type" value="Genomic_DNA"/>
</dbReference>
<dbReference type="GO" id="GO:0000055">
    <property type="term" value="P:ribosomal large subunit export from nucleus"/>
    <property type="evidence" value="ECO:0007669"/>
    <property type="project" value="TreeGrafter"/>
</dbReference>
<dbReference type="Proteomes" id="UP000053831">
    <property type="component" value="Unassembled WGS sequence"/>
</dbReference>
<gene>
    <name evidence="8" type="ORF">ESCO_005881</name>
</gene>
<dbReference type="AlphaFoldDB" id="A0A0M8MS01"/>
<evidence type="ECO:0000256" key="4">
    <source>
        <dbReference type="ARBA" id="ARBA00022490"/>
    </source>
</evidence>